<evidence type="ECO:0000313" key="2">
    <source>
        <dbReference type="Proteomes" id="UP000663833"/>
    </source>
</evidence>
<reference evidence="1" key="1">
    <citation type="submission" date="2021-02" db="EMBL/GenBank/DDBJ databases">
        <authorList>
            <person name="Nowell W R."/>
        </authorList>
    </citation>
    <scope>NUCLEOTIDE SEQUENCE</scope>
</reference>
<proteinExistence type="predicted"/>
<dbReference type="EMBL" id="CAJNYD010001849">
    <property type="protein sequence ID" value="CAF3367347.1"/>
    <property type="molecule type" value="Genomic_DNA"/>
</dbReference>
<name>A0A817XFD3_9BILA</name>
<comment type="caution">
    <text evidence="1">The sequence shown here is derived from an EMBL/GenBank/DDBJ whole genome shotgun (WGS) entry which is preliminary data.</text>
</comment>
<evidence type="ECO:0000313" key="1">
    <source>
        <dbReference type="EMBL" id="CAF3367347.1"/>
    </source>
</evidence>
<sequence length="79" mass="9542">MAEKEINIGQEKQNCPGRCFWPPEMSGFHWNRPETYWKRTGTCYAVRDGSIKDNIAQRTIKRRVEYHFFSNEIIRRKHP</sequence>
<accession>A0A817XFD3</accession>
<gene>
    <name evidence="1" type="ORF">LUA448_LOCUS14511</name>
</gene>
<organism evidence="1 2">
    <name type="scientific">Rotaria socialis</name>
    <dbReference type="NCBI Taxonomy" id="392032"/>
    <lineage>
        <taxon>Eukaryota</taxon>
        <taxon>Metazoa</taxon>
        <taxon>Spiralia</taxon>
        <taxon>Gnathifera</taxon>
        <taxon>Rotifera</taxon>
        <taxon>Eurotatoria</taxon>
        <taxon>Bdelloidea</taxon>
        <taxon>Philodinida</taxon>
        <taxon>Philodinidae</taxon>
        <taxon>Rotaria</taxon>
    </lineage>
</organism>
<dbReference type="Proteomes" id="UP000663833">
    <property type="component" value="Unassembled WGS sequence"/>
</dbReference>
<protein>
    <submittedName>
        <fullName evidence="1">Uncharacterized protein</fullName>
    </submittedName>
</protein>
<dbReference type="AlphaFoldDB" id="A0A817XFD3"/>